<dbReference type="PANTHER" id="PTHR33751:SF1">
    <property type="entry name" value="CBB3-TYPE CYTOCHROME C OXIDASE SUBUNIT FIXP"/>
    <property type="match status" value="1"/>
</dbReference>
<keyword evidence="5 19" id="KW-1003">Cell membrane</keyword>
<dbReference type="InterPro" id="IPR008168">
    <property type="entry name" value="Cyt_C_IC"/>
</dbReference>
<keyword evidence="12 19" id="KW-0375">Hydrogen ion transport</keyword>
<dbReference type="InterPro" id="IPR032858">
    <property type="entry name" value="CcoP_N"/>
</dbReference>
<organism evidence="24 25">
    <name type="scientific">Paraglaciecola psychrophila 170</name>
    <dbReference type="NCBI Taxonomy" id="1129794"/>
    <lineage>
        <taxon>Bacteria</taxon>
        <taxon>Pseudomonadati</taxon>
        <taxon>Pseudomonadota</taxon>
        <taxon>Gammaproteobacteria</taxon>
        <taxon>Alteromonadales</taxon>
        <taxon>Alteromonadaceae</taxon>
        <taxon>Paraglaciecola</taxon>
    </lineage>
</organism>
<evidence type="ECO:0000256" key="7">
    <source>
        <dbReference type="ARBA" id="ARBA00022617"/>
    </source>
</evidence>
<dbReference type="EMBL" id="CP003837">
    <property type="protein sequence ID" value="AGH44963.1"/>
    <property type="molecule type" value="Genomic_DNA"/>
</dbReference>
<evidence type="ECO:0000256" key="13">
    <source>
        <dbReference type="ARBA" id="ARBA00022982"/>
    </source>
</evidence>
<dbReference type="Pfam" id="PF14715">
    <property type="entry name" value="FixP_N"/>
    <property type="match status" value="1"/>
</dbReference>
<dbReference type="PROSITE" id="PS51007">
    <property type="entry name" value="CYTC"/>
    <property type="match status" value="2"/>
</dbReference>
<feature type="binding site" description="covalent" evidence="21">
    <location>
        <position position="257"/>
    </location>
    <ligand>
        <name>heme c</name>
        <dbReference type="ChEBI" id="CHEBI:61717"/>
        <label>2</label>
    </ligand>
</feature>
<feature type="binding site" description="covalent" evidence="21">
    <location>
        <position position="161"/>
    </location>
    <ligand>
        <name>heme c</name>
        <dbReference type="ChEBI" id="CHEBI:61717"/>
        <label>1</label>
    </ligand>
</feature>
<feature type="domain" description="Cytochrome c" evidence="23">
    <location>
        <begin position="148"/>
        <end position="227"/>
    </location>
</feature>
<dbReference type="STRING" id="1129794.C427_2854"/>
<evidence type="ECO:0000256" key="20">
    <source>
        <dbReference type="PIRSR" id="PIRSR000006-1"/>
    </source>
</evidence>
<feature type="binding site" description="covalent" evidence="21">
    <location>
        <position position="164"/>
    </location>
    <ligand>
        <name>heme c</name>
        <dbReference type="ChEBI" id="CHEBI:61717"/>
        <label>1</label>
    </ligand>
</feature>
<evidence type="ECO:0000256" key="11">
    <source>
        <dbReference type="ARBA" id="ARBA00022737"/>
    </source>
</evidence>
<dbReference type="InterPro" id="IPR036909">
    <property type="entry name" value="Cyt_c-like_dom_sf"/>
</dbReference>
<dbReference type="eggNOG" id="COG2010">
    <property type="taxonomic scope" value="Bacteria"/>
</dbReference>
<dbReference type="GO" id="GO:1902600">
    <property type="term" value="P:proton transmembrane transport"/>
    <property type="evidence" value="ECO:0007669"/>
    <property type="project" value="UniProtKB-KW"/>
</dbReference>
<evidence type="ECO:0000256" key="8">
    <source>
        <dbReference type="ARBA" id="ARBA00022660"/>
    </source>
</evidence>
<evidence type="ECO:0000256" key="2">
    <source>
        <dbReference type="ARBA" id="ARBA00004673"/>
    </source>
</evidence>
<dbReference type="Gene3D" id="1.10.760.10">
    <property type="entry name" value="Cytochrome c-like domain"/>
    <property type="match status" value="2"/>
</dbReference>
<keyword evidence="11" id="KW-0677">Repeat</keyword>
<comment type="similarity">
    <text evidence="3 19">Belongs to the CcoP / FixP family.</text>
</comment>
<keyword evidence="25" id="KW-1185">Reference proteome</keyword>
<proteinExistence type="inferred from homology"/>
<evidence type="ECO:0000313" key="25">
    <source>
        <dbReference type="Proteomes" id="UP000011864"/>
    </source>
</evidence>
<dbReference type="GO" id="GO:0005886">
    <property type="term" value="C:plasma membrane"/>
    <property type="evidence" value="ECO:0007669"/>
    <property type="project" value="UniProtKB-SubCell"/>
</dbReference>
<evidence type="ECO:0000256" key="4">
    <source>
        <dbReference type="ARBA" id="ARBA00022448"/>
    </source>
</evidence>
<evidence type="ECO:0000256" key="12">
    <source>
        <dbReference type="ARBA" id="ARBA00022781"/>
    </source>
</evidence>
<dbReference type="PIRSF" id="PIRSF000006">
    <property type="entry name" value="Cbb3-Cox_fixP"/>
    <property type="match status" value="1"/>
</dbReference>
<evidence type="ECO:0000256" key="16">
    <source>
        <dbReference type="ARBA" id="ARBA00023004"/>
    </source>
</evidence>
<sequence length="328" mass="36653">MSSFWSIWISVITLGSILGCFLILRWCLSNQTGVAEGDDMHHEFDGISELNNQLPRWWTILFYICIIWALIYLALYPGLGNYKGLINWQSSNQNIQSLAESKAAILANKTNGVINQYDREVEFANELFAPIFDAYYKQPITELVKDVKALKIGQRLYSQNCSQCHGSDARGQRGFPNLTDDDWLYGGSPEKITETLINGRRAMMPAQLAVHGEDGIQELVAYVLSLSDRKLSGQKYLDDPSLNQSMKDGGQARFAVCAACHGQDGKGNQLIGAPNLTDQIWLYGGTEKAITETLRYGRNGVMPAFKNTLGEKKIHMVSAYVYSLSQDK</sequence>
<evidence type="ECO:0000256" key="9">
    <source>
        <dbReference type="ARBA" id="ARBA00022692"/>
    </source>
</evidence>
<evidence type="ECO:0000256" key="5">
    <source>
        <dbReference type="ARBA" id="ARBA00022475"/>
    </source>
</evidence>
<feature type="transmembrane region" description="Helical" evidence="22">
    <location>
        <begin position="7"/>
        <end position="26"/>
    </location>
</feature>
<dbReference type="GO" id="GO:0006119">
    <property type="term" value="P:oxidative phosphorylation"/>
    <property type="evidence" value="ECO:0007669"/>
    <property type="project" value="UniProtKB-UniPathway"/>
</dbReference>
<accession>K6ZK42</accession>
<evidence type="ECO:0000313" key="24">
    <source>
        <dbReference type="EMBL" id="AGH44963.1"/>
    </source>
</evidence>
<dbReference type="GO" id="GO:0005506">
    <property type="term" value="F:iron ion binding"/>
    <property type="evidence" value="ECO:0007669"/>
    <property type="project" value="InterPro"/>
</dbReference>
<dbReference type="GO" id="GO:0009055">
    <property type="term" value="F:electron transfer activity"/>
    <property type="evidence" value="ECO:0007669"/>
    <property type="project" value="InterPro"/>
</dbReference>
<dbReference type="PRINTS" id="PR00605">
    <property type="entry name" value="CYTCHROMECIC"/>
</dbReference>
<dbReference type="SUPFAM" id="SSF46626">
    <property type="entry name" value="Cytochrome c"/>
    <property type="match status" value="2"/>
</dbReference>
<comment type="function">
    <text evidence="19">C-type cytochrome. Part of the cbb3-type cytochrome c oxidase complex.</text>
</comment>
<dbReference type="UniPathway" id="UPA00705"/>
<keyword evidence="16 19" id="KW-0408">Iron</keyword>
<evidence type="ECO:0000256" key="21">
    <source>
        <dbReference type="PIRSR" id="PIRSR000006-2"/>
    </source>
</evidence>
<keyword evidence="14 22" id="KW-1133">Transmembrane helix</keyword>
<keyword evidence="8 19" id="KW-0679">Respiratory chain</keyword>
<keyword evidence="18 19" id="KW-0472">Membrane</keyword>
<dbReference type="PATRIC" id="fig|1129794.4.peg.2839"/>
<dbReference type="InterPro" id="IPR050597">
    <property type="entry name" value="Cytochrome_c_Oxidase_Subunit"/>
</dbReference>
<evidence type="ECO:0000256" key="22">
    <source>
        <dbReference type="SAM" id="Phobius"/>
    </source>
</evidence>
<evidence type="ECO:0000256" key="6">
    <source>
        <dbReference type="ARBA" id="ARBA00022519"/>
    </source>
</evidence>
<dbReference type="InterPro" id="IPR009056">
    <property type="entry name" value="Cyt_c-like_dom"/>
</dbReference>
<evidence type="ECO:0000259" key="23">
    <source>
        <dbReference type="PROSITE" id="PS51007"/>
    </source>
</evidence>
<dbReference type="Gene3D" id="6.10.280.130">
    <property type="match status" value="1"/>
</dbReference>
<reference evidence="24 25" key="1">
    <citation type="journal article" date="2013" name="Genome Announc.">
        <title>Complete Genome Sequence of Glaciecola psychrophila Strain 170T.</title>
        <authorList>
            <person name="Yin J."/>
            <person name="Chen J."/>
            <person name="Liu G."/>
            <person name="Yu Y."/>
            <person name="Song L."/>
            <person name="Wang X."/>
            <person name="Qu X."/>
        </authorList>
    </citation>
    <scope>NUCLEOTIDE SEQUENCE [LARGE SCALE GENOMIC DNA]</scope>
    <source>
        <strain evidence="24 25">170</strain>
    </source>
</reference>
<dbReference type="NCBIfam" id="TIGR00782">
    <property type="entry name" value="ccoP"/>
    <property type="match status" value="1"/>
</dbReference>
<dbReference type="KEGG" id="gps:C427_2854"/>
<keyword evidence="17 19" id="KW-0406">Ion transport</keyword>
<keyword evidence="4 19" id="KW-0813">Transport</keyword>
<comment type="subunit">
    <text evidence="19">Component of the cbb3-type cytochrome c oxidase.</text>
</comment>
<evidence type="ECO:0000256" key="1">
    <source>
        <dbReference type="ARBA" id="ARBA00004533"/>
    </source>
</evidence>
<evidence type="ECO:0000256" key="17">
    <source>
        <dbReference type="ARBA" id="ARBA00023065"/>
    </source>
</evidence>
<dbReference type="HOGENOM" id="CLU_047545_2_0_6"/>
<evidence type="ECO:0000256" key="15">
    <source>
        <dbReference type="ARBA" id="ARBA00023002"/>
    </source>
</evidence>
<feature type="domain" description="Cytochrome c" evidence="23">
    <location>
        <begin position="245"/>
        <end position="325"/>
    </location>
</feature>
<dbReference type="InterPro" id="IPR038414">
    <property type="entry name" value="CcoP_N_sf"/>
</dbReference>
<dbReference type="GO" id="GO:0016491">
    <property type="term" value="F:oxidoreductase activity"/>
    <property type="evidence" value="ECO:0007669"/>
    <property type="project" value="UniProtKB-KW"/>
</dbReference>
<dbReference type="PANTHER" id="PTHR33751">
    <property type="entry name" value="CBB3-TYPE CYTOCHROME C OXIDASE SUBUNIT FIXP"/>
    <property type="match status" value="1"/>
</dbReference>
<name>K6ZK42_9ALTE</name>
<dbReference type="AlphaFoldDB" id="K6ZK42"/>
<evidence type="ECO:0000256" key="19">
    <source>
        <dbReference type="PIRNR" id="PIRNR000006"/>
    </source>
</evidence>
<feature type="binding site" description="axial binding residue" evidence="20">
    <location>
        <position position="165"/>
    </location>
    <ligand>
        <name>heme c</name>
        <dbReference type="ChEBI" id="CHEBI:61717"/>
        <label>1</label>
    </ligand>
    <ligandPart>
        <name>Fe</name>
        <dbReference type="ChEBI" id="CHEBI:18248"/>
    </ligandPart>
</feature>
<dbReference type="Proteomes" id="UP000011864">
    <property type="component" value="Chromosome"/>
</dbReference>
<keyword evidence="6 19" id="KW-0997">Cell inner membrane</keyword>
<keyword evidence="7 19" id="KW-0349">Heme</keyword>
<evidence type="ECO:0000256" key="3">
    <source>
        <dbReference type="ARBA" id="ARBA00006113"/>
    </source>
</evidence>
<evidence type="ECO:0000256" key="14">
    <source>
        <dbReference type="ARBA" id="ARBA00022989"/>
    </source>
</evidence>
<evidence type="ECO:0000256" key="18">
    <source>
        <dbReference type="ARBA" id="ARBA00023136"/>
    </source>
</evidence>
<feature type="binding site" description="axial binding residue" evidence="20">
    <location>
        <position position="204"/>
    </location>
    <ligand>
        <name>heme c</name>
        <dbReference type="ChEBI" id="CHEBI:61717"/>
        <label>2</label>
    </ligand>
    <ligandPart>
        <name>Fe</name>
        <dbReference type="ChEBI" id="CHEBI:18248"/>
    </ligandPart>
</feature>
<comment type="cofactor">
    <cofactor evidence="19 21">
        <name>heme c</name>
        <dbReference type="ChEBI" id="CHEBI:61717"/>
    </cofactor>
    <text evidence="19 21">Binds 2 heme C groups per subunit.</text>
</comment>
<keyword evidence="10 19" id="KW-0479">Metal-binding</keyword>
<feature type="binding site" description="covalent" evidence="21">
    <location>
        <position position="260"/>
    </location>
    <ligand>
        <name>heme c</name>
        <dbReference type="ChEBI" id="CHEBI:61717"/>
        <label>2</label>
    </ligand>
</feature>
<dbReference type="GO" id="GO:0020037">
    <property type="term" value="F:heme binding"/>
    <property type="evidence" value="ECO:0007669"/>
    <property type="project" value="InterPro"/>
</dbReference>
<dbReference type="RefSeq" id="WP_007635541.1">
    <property type="nucleotide sequence ID" value="NC_020514.1"/>
</dbReference>
<keyword evidence="9 22" id="KW-0812">Transmembrane</keyword>
<keyword evidence="15 19" id="KW-0560">Oxidoreductase</keyword>
<comment type="subcellular location">
    <subcellularLocation>
        <location evidence="1 19">Cell inner membrane</location>
    </subcellularLocation>
</comment>
<comment type="pathway">
    <text evidence="2 19">Energy metabolism; oxidative phosphorylation.</text>
</comment>
<evidence type="ECO:0000256" key="10">
    <source>
        <dbReference type="ARBA" id="ARBA00022723"/>
    </source>
</evidence>
<feature type="binding site" description="axial binding residue" evidence="20">
    <location>
        <position position="302"/>
    </location>
    <ligand>
        <name>heme c</name>
        <dbReference type="ChEBI" id="CHEBI:61717"/>
        <label>1</label>
    </ligand>
    <ligandPart>
        <name>Fe</name>
        <dbReference type="ChEBI" id="CHEBI:18248"/>
    </ligandPart>
</feature>
<dbReference type="Pfam" id="PF13442">
    <property type="entry name" value="Cytochrome_CBB3"/>
    <property type="match status" value="2"/>
</dbReference>
<feature type="transmembrane region" description="Helical" evidence="22">
    <location>
        <begin position="57"/>
        <end position="75"/>
    </location>
</feature>
<dbReference type="OrthoDB" id="9811281at2"/>
<keyword evidence="13 19" id="KW-0249">Electron transport</keyword>
<dbReference type="InterPro" id="IPR004678">
    <property type="entry name" value="Cyt_c_oxidase_cbb3_su3"/>
</dbReference>
<protein>
    <recommendedName>
        <fullName evidence="19">Cbb3-type cytochrome c oxidase subunit</fullName>
    </recommendedName>
</protein>
<gene>
    <name evidence="24" type="ORF">C427_2854</name>
</gene>
<feature type="binding site" description="axial binding residue" evidence="20">
    <location>
        <position position="261"/>
    </location>
    <ligand>
        <name>heme c</name>
        <dbReference type="ChEBI" id="CHEBI:61717"/>
        <label>2</label>
    </ligand>
    <ligandPart>
        <name>Fe</name>
        <dbReference type="ChEBI" id="CHEBI:18248"/>
    </ligandPart>
</feature>